<dbReference type="Proteomes" id="UP000064201">
    <property type="component" value="Chromosome"/>
</dbReference>
<feature type="signal peptide" evidence="4">
    <location>
        <begin position="1"/>
        <end position="18"/>
    </location>
</feature>
<dbReference type="SUPFAM" id="SSF53474">
    <property type="entry name" value="alpha/beta-Hydrolases"/>
    <property type="match status" value="1"/>
</dbReference>
<dbReference type="PANTHER" id="PTHR42776">
    <property type="entry name" value="SERINE PEPTIDASE S9 FAMILY MEMBER"/>
    <property type="match status" value="1"/>
</dbReference>
<accession>A0A0G3G2Q1</accession>
<dbReference type="GO" id="GO:0004252">
    <property type="term" value="F:serine-type endopeptidase activity"/>
    <property type="evidence" value="ECO:0007669"/>
    <property type="project" value="TreeGrafter"/>
</dbReference>
<feature type="region of interest" description="Disordered" evidence="3">
    <location>
        <begin position="71"/>
        <end position="91"/>
    </location>
</feature>
<proteinExistence type="predicted"/>
<evidence type="ECO:0000256" key="3">
    <source>
        <dbReference type="SAM" id="MobiDB-lite"/>
    </source>
</evidence>
<evidence type="ECO:0000313" key="6">
    <source>
        <dbReference type="EMBL" id="AKJ95505.1"/>
    </source>
</evidence>
<dbReference type="RefSeq" id="WP_047251425.1">
    <property type="nucleotide sequence ID" value="NZ_CP011367.1"/>
</dbReference>
<dbReference type="Pfam" id="PF00326">
    <property type="entry name" value="Peptidase_S9"/>
    <property type="match status" value="1"/>
</dbReference>
<organism evidence="6 7">
    <name type="scientific">Thioalkalivibrio versutus</name>
    <dbReference type="NCBI Taxonomy" id="106634"/>
    <lineage>
        <taxon>Bacteria</taxon>
        <taxon>Pseudomonadati</taxon>
        <taxon>Pseudomonadota</taxon>
        <taxon>Gammaproteobacteria</taxon>
        <taxon>Chromatiales</taxon>
        <taxon>Ectothiorhodospiraceae</taxon>
        <taxon>Thioalkalivibrio</taxon>
    </lineage>
</organism>
<dbReference type="InterPro" id="IPR011042">
    <property type="entry name" value="6-blade_b-propeller_TolB-like"/>
</dbReference>
<dbReference type="InterPro" id="IPR029058">
    <property type="entry name" value="AB_hydrolase_fold"/>
</dbReference>
<dbReference type="OrthoDB" id="9758793at2"/>
<keyword evidence="1" id="KW-0378">Hydrolase</keyword>
<feature type="chain" id="PRO_5002553900" description="Peptidase S9 prolyl oligopeptidase catalytic domain-containing protein" evidence="4">
    <location>
        <begin position="19"/>
        <end position="665"/>
    </location>
</feature>
<evidence type="ECO:0000256" key="4">
    <source>
        <dbReference type="SAM" id="SignalP"/>
    </source>
</evidence>
<feature type="domain" description="Peptidase S9 prolyl oligopeptidase catalytic" evidence="5">
    <location>
        <begin position="457"/>
        <end position="662"/>
    </location>
</feature>
<keyword evidence="2" id="KW-0720">Serine protease</keyword>
<dbReference type="Gene3D" id="3.40.50.1820">
    <property type="entry name" value="alpha/beta hydrolase"/>
    <property type="match status" value="1"/>
</dbReference>
<reference evidence="6 7" key="1">
    <citation type="submission" date="2015-04" db="EMBL/GenBank/DDBJ databases">
        <title>Complete Sequence for the Genome of the Thioalkalivibrio versutus D301.</title>
        <authorList>
            <person name="Mu T."/>
            <person name="Zhou J."/>
            <person name="Xu X."/>
        </authorList>
    </citation>
    <scope>NUCLEOTIDE SEQUENCE [LARGE SCALE GENOMIC DNA]</scope>
    <source>
        <strain evidence="6 7">D301</strain>
    </source>
</reference>
<sequence length="665" mass="75670">MTRTLLLIVIFYTPSVWAEPPEPMVPADYYDFVFATEPRLSPDAGHVVFVRSRVDDERRNRESSIWMVPADGSESASQFTQGESDRHPRFSPDGRQVAFLRTVDEDAQIHLIPIDGGEAHAITEIEQGDLSHFAWLPDGQHLIVTLTIDPAVEDPAQEEQGDDAPQADVKVYSRPLSRRESQGWLDESRRTLWLLDSASGELERLAGDAEWNHNNPTVSPDGRFLAFNVDRSGREYDGSFNQDIYLLDLESREERKLSAPDGRVTDPLFSPDGRQVAFLYQSDRYRPVELHRIGIDNDDHKVLHDGMDFSVTQAWWPEGFDRPLVLADFRGSRPLIRLHPDGDSEVVLGDEAALSDLDFAADGESLALLVEDETRMPEVHVADSDGFESRRLTGFNDTLLESRYRTELERFSYEVEDGRTVDAFLLRPKGFDAGDDWPLVLNIRGGPAHMWGHRWFHEFQMIAGAGYAMLFTNYRGSTGYGYEFQASVYQDYGGVDYRDNMQALDAALERYHWIDEERQFLTGGSHGGFLTNWITTQTDRFRAAVTQRSVSNWISEAGTQDYVPTRMNAEFGGTIWTNYDYYWGRSPLKYADQVSTPTLIIHSTDDRVTPIGQGQEWFYALLNNDVESELAVFDGEGHNLSRDGTPVNLVKRLELILEWFESHKP</sequence>
<dbReference type="InterPro" id="IPR011659">
    <property type="entry name" value="WD40"/>
</dbReference>
<dbReference type="InterPro" id="IPR001375">
    <property type="entry name" value="Peptidase_S9_cat"/>
</dbReference>
<keyword evidence="7" id="KW-1185">Reference proteome</keyword>
<dbReference type="SUPFAM" id="SSF82171">
    <property type="entry name" value="DPP6 N-terminal domain-like"/>
    <property type="match status" value="1"/>
</dbReference>
<dbReference type="GO" id="GO:0006508">
    <property type="term" value="P:proteolysis"/>
    <property type="evidence" value="ECO:0007669"/>
    <property type="project" value="InterPro"/>
</dbReference>
<evidence type="ECO:0000259" key="5">
    <source>
        <dbReference type="Pfam" id="PF00326"/>
    </source>
</evidence>
<dbReference type="EMBL" id="CP011367">
    <property type="protein sequence ID" value="AKJ95505.1"/>
    <property type="molecule type" value="Genomic_DNA"/>
</dbReference>
<evidence type="ECO:0000256" key="1">
    <source>
        <dbReference type="ARBA" id="ARBA00022801"/>
    </source>
</evidence>
<gene>
    <name evidence="6" type="ORF">TVD_09115</name>
</gene>
<keyword evidence="4" id="KW-0732">Signal</keyword>
<name>A0A0G3G2Q1_9GAMM</name>
<evidence type="ECO:0000313" key="7">
    <source>
        <dbReference type="Proteomes" id="UP000064201"/>
    </source>
</evidence>
<keyword evidence="2" id="KW-0645">Protease</keyword>
<evidence type="ECO:0000256" key="2">
    <source>
        <dbReference type="ARBA" id="ARBA00022825"/>
    </source>
</evidence>
<dbReference type="AlphaFoldDB" id="A0A0G3G2Q1"/>
<dbReference type="PATRIC" id="fig|106634.4.peg.1864"/>
<dbReference type="PANTHER" id="PTHR42776:SF27">
    <property type="entry name" value="DIPEPTIDYL PEPTIDASE FAMILY MEMBER 6"/>
    <property type="match status" value="1"/>
</dbReference>
<dbReference type="Gene3D" id="2.120.10.30">
    <property type="entry name" value="TolB, C-terminal domain"/>
    <property type="match status" value="2"/>
</dbReference>
<dbReference type="Pfam" id="PF07676">
    <property type="entry name" value="PD40"/>
    <property type="match status" value="3"/>
</dbReference>
<dbReference type="STRING" id="106634.TVD_09115"/>
<protein>
    <recommendedName>
        <fullName evidence="5">Peptidase S9 prolyl oligopeptidase catalytic domain-containing protein</fullName>
    </recommendedName>
</protein>
<dbReference type="KEGG" id="tvr:TVD_09115"/>